<reference evidence="1 2" key="1">
    <citation type="journal article" date="2015" name="Clin. Infect. Dis.">
        <title>Genomic Investigations unmask Mycoplasma amphoriforme, a new respiratory pathogen.</title>
        <authorList>
            <person name="Gillespie S.H."/>
            <person name="Ling C.L."/>
            <person name="Oravcova K."/>
            <person name="Pinheiro M."/>
            <person name="Wells L."/>
            <person name="Bryant J.M."/>
            <person name="McHugh T.D."/>
            <person name="Bebear C."/>
            <person name="Webster D."/>
            <person name="Harris S.R."/>
            <person name="Seth-Smith H.M."/>
            <person name="Thomson N.R."/>
        </authorList>
    </citation>
    <scope>NUCLEOTIDE SEQUENCE [LARGE SCALE GENOMIC DNA]</scope>
    <source>
        <strain evidence="1 2">A39</strain>
    </source>
</reference>
<keyword evidence="2" id="KW-1185">Reference proteome</keyword>
<name>A0A292IIY5_9MOLU</name>
<gene>
    <name evidence="1" type="ORF">MAMA39_05510</name>
</gene>
<proteinExistence type="predicted"/>
<protein>
    <submittedName>
        <fullName evidence="1">Uncharacterized protein</fullName>
    </submittedName>
</protein>
<dbReference type="AlphaFoldDB" id="A0A292IIY5"/>
<evidence type="ECO:0000313" key="2">
    <source>
        <dbReference type="Proteomes" id="UP000261764"/>
    </source>
</evidence>
<accession>A0A292IIY5</accession>
<organism evidence="1 2">
    <name type="scientific">Mycoplasma amphoriforme A39</name>
    <dbReference type="NCBI Taxonomy" id="572419"/>
    <lineage>
        <taxon>Bacteria</taxon>
        <taxon>Bacillati</taxon>
        <taxon>Mycoplasmatota</taxon>
        <taxon>Mollicutes</taxon>
        <taxon>Mycoplasmataceae</taxon>
        <taxon>Mycoplasma</taxon>
    </lineage>
</organism>
<sequence>MASNNNLSLSVLILNLELFYKIKNSKRAKQFTINYPCFQPLKIRKYKFVTILYKYQKELISITKKDNDSKFQKLIID</sequence>
<dbReference type="EMBL" id="HG937516">
    <property type="protein sequence ID" value="CDN40668.1"/>
    <property type="molecule type" value="Genomic_DNA"/>
</dbReference>
<dbReference type="KEGG" id="mamp:MAMA39_05510"/>
<evidence type="ECO:0000313" key="1">
    <source>
        <dbReference type="EMBL" id="CDN40668.1"/>
    </source>
</evidence>
<dbReference type="Proteomes" id="UP000261764">
    <property type="component" value="Chromosome I"/>
</dbReference>